<organism evidence="1">
    <name type="scientific">Rhizophora mucronata</name>
    <name type="common">Asiatic mangrove</name>
    <dbReference type="NCBI Taxonomy" id="61149"/>
    <lineage>
        <taxon>Eukaryota</taxon>
        <taxon>Viridiplantae</taxon>
        <taxon>Streptophyta</taxon>
        <taxon>Embryophyta</taxon>
        <taxon>Tracheophyta</taxon>
        <taxon>Spermatophyta</taxon>
        <taxon>Magnoliopsida</taxon>
        <taxon>eudicotyledons</taxon>
        <taxon>Gunneridae</taxon>
        <taxon>Pentapetalae</taxon>
        <taxon>rosids</taxon>
        <taxon>fabids</taxon>
        <taxon>Malpighiales</taxon>
        <taxon>Rhizophoraceae</taxon>
        <taxon>Rhizophora</taxon>
    </lineage>
</organism>
<reference evidence="1" key="1">
    <citation type="submission" date="2018-02" db="EMBL/GenBank/DDBJ databases">
        <title>Rhizophora mucronata_Transcriptome.</title>
        <authorList>
            <person name="Meera S.P."/>
            <person name="Sreeshan A."/>
            <person name="Augustine A."/>
        </authorList>
    </citation>
    <scope>NUCLEOTIDE SEQUENCE</scope>
    <source>
        <tissue evidence="1">Leaf</tissue>
    </source>
</reference>
<sequence length="38" mass="4405">MPQAHTPLRGGARRCLSMPCVKHKSFRWNGEIDVGRRR</sequence>
<proteinExistence type="predicted"/>
<evidence type="ECO:0000313" key="1">
    <source>
        <dbReference type="EMBL" id="MBX68431.1"/>
    </source>
</evidence>
<protein>
    <submittedName>
        <fullName evidence="1">Uncharacterized protein</fullName>
    </submittedName>
</protein>
<dbReference type="EMBL" id="GGEC01087947">
    <property type="protein sequence ID" value="MBX68431.1"/>
    <property type="molecule type" value="Transcribed_RNA"/>
</dbReference>
<name>A0A2P2QNH1_RHIMU</name>
<dbReference type="AlphaFoldDB" id="A0A2P2QNH1"/>
<accession>A0A2P2QNH1</accession>